<name>A0A9W5IT16_NEISU</name>
<keyword evidence="7" id="KW-0276">Fatty acid metabolism</keyword>
<comment type="similarity">
    <text evidence="2 11 13">Belongs to the thiolase-like superfamily. Beta-ketoacyl-ACP synthases family.</text>
</comment>
<evidence type="ECO:0000256" key="9">
    <source>
        <dbReference type="ARBA" id="ARBA00023160"/>
    </source>
</evidence>
<dbReference type="AlphaFoldDB" id="A0A9W5IT16"/>
<comment type="pathway">
    <text evidence="1 11">Lipid metabolism; fatty acid biosynthesis.</text>
</comment>
<feature type="active site" description="For beta-ketoacyl synthase activity" evidence="12">
    <location>
        <position position="188"/>
    </location>
</feature>
<dbReference type="InterPro" id="IPR017568">
    <property type="entry name" value="3-oxoacyl-ACP_synth-2"/>
</dbReference>
<dbReference type="PANTHER" id="PTHR11712:SF336">
    <property type="entry name" value="3-OXOACYL-[ACYL-CARRIER-PROTEIN] SYNTHASE, MITOCHONDRIAL"/>
    <property type="match status" value="1"/>
</dbReference>
<evidence type="ECO:0000313" key="16">
    <source>
        <dbReference type="Proteomes" id="UP000004621"/>
    </source>
</evidence>
<evidence type="ECO:0000256" key="12">
    <source>
        <dbReference type="PIRSR" id="PIRSR000447-1"/>
    </source>
</evidence>
<dbReference type="NCBIfam" id="NF004970">
    <property type="entry name" value="PRK06333.1"/>
    <property type="match status" value="1"/>
</dbReference>
<evidence type="ECO:0000256" key="8">
    <source>
        <dbReference type="ARBA" id="ARBA00023098"/>
    </source>
</evidence>
<evidence type="ECO:0000259" key="14">
    <source>
        <dbReference type="PROSITE" id="PS52004"/>
    </source>
</evidence>
<evidence type="ECO:0000256" key="11">
    <source>
        <dbReference type="PIRNR" id="PIRNR000447"/>
    </source>
</evidence>
<dbReference type="PANTHER" id="PTHR11712">
    <property type="entry name" value="POLYKETIDE SYNTHASE-RELATED"/>
    <property type="match status" value="1"/>
</dbReference>
<keyword evidence="8" id="KW-0443">Lipid metabolism</keyword>
<dbReference type="SUPFAM" id="SSF53901">
    <property type="entry name" value="Thiolase-like"/>
    <property type="match status" value="2"/>
</dbReference>
<comment type="function">
    <text evidence="11">Involved in the type II fatty acid elongation cycle. Catalyzes the elongation of a wide range of acyl-ACP by the addition of two carbons from malonyl-ACP to an acyl acceptor. Can efficiently catalyze the conversion of palmitoleoyl-ACP (cis-hexadec-9-enoyl-ACP) to cis-vaccenoyl-ACP (cis-octadec-11-enoyl-ACP), an essential step in the thermal regulation of fatty acid composition.</text>
</comment>
<evidence type="ECO:0000256" key="7">
    <source>
        <dbReference type="ARBA" id="ARBA00022832"/>
    </source>
</evidence>
<dbReference type="FunFam" id="3.40.47.10:FF:000009">
    <property type="entry name" value="3-oxoacyl-[acyl-carrier-protein] synthase 2"/>
    <property type="match status" value="1"/>
</dbReference>
<evidence type="ECO:0000256" key="2">
    <source>
        <dbReference type="ARBA" id="ARBA00008467"/>
    </source>
</evidence>
<dbReference type="InterPro" id="IPR014031">
    <property type="entry name" value="Ketoacyl_synth_C"/>
</dbReference>
<dbReference type="Pfam" id="PF00109">
    <property type="entry name" value="ketoacyl-synt"/>
    <property type="match status" value="1"/>
</dbReference>
<dbReference type="GO" id="GO:0006633">
    <property type="term" value="P:fatty acid biosynthetic process"/>
    <property type="evidence" value="ECO:0007669"/>
    <property type="project" value="UniProtKB-UniRule"/>
</dbReference>
<evidence type="ECO:0000256" key="13">
    <source>
        <dbReference type="RuleBase" id="RU003694"/>
    </source>
</evidence>
<dbReference type="PIRSF" id="PIRSF000447">
    <property type="entry name" value="KAS_II"/>
    <property type="match status" value="1"/>
</dbReference>
<dbReference type="Proteomes" id="UP000004621">
    <property type="component" value="Unassembled WGS sequence"/>
</dbReference>
<dbReference type="SMART" id="SM00825">
    <property type="entry name" value="PKS_KS"/>
    <property type="match status" value="1"/>
</dbReference>
<evidence type="ECO:0000256" key="4">
    <source>
        <dbReference type="ARBA" id="ARBA00014657"/>
    </source>
</evidence>
<dbReference type="CDD" id="cd00834">
    <property type="entry name" value="KAS_I_II"/>
    <property type="match status" value="1"/>
</dbReference>
<comment type="catalytic activity">
    <reaction evidence="11">
        <text>(9Z)-hexadecenoyl-[ACP] + malonyl-[ACP] + H(+) = 3-oxo-(11Z)-octadecenoyl-[ACP] + holo-[ACP] + CO2</text>
        <dbReference type="Rhea" id="RHEA:55040"/>
        <dbReference type="Rhea" id="RHEA-COMP:9623"/>
        <dbReference type="Rhea" id="RHEA-COMP:9685"/>
        <dbReference type="Rhea" id="RHEA-COMP:10800"/>
        <dbReference type="Rhea" id="RHEA-COMP:14074"/>
        <dbReference type="ChEBI" id="CHEBI:15378"/>
        <dbReference type="ChEBI" id="CHEBI:16526"/>
        <dbReference type="ChEBI" id="CHEBI:64479"/>
        <dbReference type="ChEBI" id="CHEBI:78449"/>
        <dbReference type="ChEBI" id="CHEBI:83989"/>
        <dbReference type="ChEBI" id="CHEBI:138538"/>
        <dbReference type="EC" id="2.3.1.179"/>
    </reaction>
</comment>
<dbReference type="InterPro" id="IPR000794">
    <property type="entry name" value="Beta-ketoacyl_synthase"/>
</dbReference>
<comment type="catalytic activity">
    <reaction evidence="11">
        <text>a fatty acyl-[ACP] + malonyl-[ACP] + H(+) = a 3-oxoacyl-[ACP] + holo-[ACP] + CO2</text>
        <dbReference type="Rhea" id="RHEA:22836"/>
        <dbReference type="Rhea" id="RHEA-COMP:9623"/>
        <dbReference type="Rhea" id="RHEA-COMP:9685"/>
        <dbReference type="Rhea" id="RHEA-COMP:9916"/>
        <dbReference type="Rhea" id="RHEA-COMP:14125"/>
        <dbReference type="ChEBI" id="CHEBI:15378"/>
        <dbReference type="ChEBI" id="CHEBI:16526"/>
        <dbReference type="ChEBI" id="CHEBI:64479"/>
        <dbReference type="ChEBI" id="CHEBI:78449"/>
        <dbReference type="ChEBI" id="CHEBI:78776"/>
        <dbReference type="ChEBI" id="CHEBI:138651"/>
    </reaction>
</comment>
<keyword evidence="9 11" id="KW-0275">Fatty acid biosynthesis</keyword>
<evidence type="ECO:0000256" key="3">
    <source>
        <dbReference type="ARBA" id="ARBA00012356"/>
    </source>
</evidence>
<protein>
    <recommendedName>
        <fullName evidence="4 11">3-oxoacyl-[acyl-carrier-protein] synthase 2</fullName>
        <ecNumber evidence="3 11">2.3.1.179</ecNumber>
    </recommendedName>
</protein>
<comment type="caution">
    <text evidence="15">The sequence shown here is derived from an EMBL/GenBank/DDBJ whole genome shotgun (WGS) entry which is preliminary data.</text>
</comment>
<proteinExistence type="inferred from homology"/>
<dbReference type="InterPro" id="IPR016039">
    <property type="entry name" value="Thiolase-like"/>
</dbReference>
<dbReference type="EC" id="2.3.1.179" evidence="3 11"/>
<dbReference type="InterPro" id="IPR014030">
    <property type="entry name" value="Ketoacyl_synth_N"/>
</dbReference>
<keyword evidence="6 11" id="KW-0808">Transferase</keyword>
<dbReference type="Pfam" id="PF02801">
    <property type="entry name" value="Ketoacyl-synt_C"/>
    <property type="match status" value="1"/>
</dbReference>
<dbReference type="GO" id="GO:0004315">
    <property type="term" value="F:3-oxoacyl-[acyl-carrier-protein] synthase activity"/>
    <property type="evidence" value="ECO:0007669"/>
    <property type="project" value="UniProtKB-UniRule"/>
</dbReference>
<evidence type="ECO:0000256" key="1">
    <source>
        <dbReference type="ARBA" id="ARBA00005194"/>
    </source>
</evidence>
<evidence type="ECO:0000256" key="6">
    <source>
        <dbReference type="ARBA" id="ARBA00022679"/>
    </source>
</evidence>
<organism evidence="15 16">
    <name type="scientific">Neisseria subflava NJ9703</name>
    <dbReference type="NCBI Taxonomy" id="546268"/>
    <lineage>
        <taxon>Bacteria</taxon>
        <taxon>Pseudomonadati</taxon>
        <taxon>Pseudomonadota</taxon>
        <taxon>Betaproteobacteria</taxon>
        <taxon>Neisseriales</taxon>
        <taxon>Neisseriaceae</taxon>
        <taxon>Neisseria</taxon>
    </lineage>
</organism>
<sequence length="438" mass="45807">MPVFTKKKSKAAAKIPTTNSEIIMSQRRVVITGLGQVSPVGNDVATAWSNLLAGKSGIGRITRFDASDINSQIAGEVRDFDIGQYISAKEARRMDVFIHYGIAAALQAINDSGLDDLETLDKDRVGVNIGSGIGGLPSIEATGKAVIEGGARKINPFFIPGSLINLISGHVTILKGYRGPSYGMVSACTTGAHSIGDSARLIKYGDADVMIAGGAEGAISTLGVGGFAAMKALSTRNDDPATASRPWDKGRDGFVIGEGAGVLVLEELEHAKKRGAKIYAEIVGFGMSSDAYHITAPNEEGPALAVTRALKDAGLNPEDVDYVNAHGTSTPLGDANETKAIKRALGDHARKVIVNSTKSMTGHLLGAAGGVEALYSVLAVHEQKSPPTINIFEQDVEAGCDLDYCANEARDAKIDVAISNSFGFGGTNGTLVFKRFKD</sequence>
<dbReference type="PROSITE" id="PS52004">
    <property type="entry name" value="KS3_2"/>
    <property type="match status" value="1"/>
</dbReference>
<keyword evidence="10 11" id="KW-0012">Acyltransferase</keyword>
<dbReference type="NCBIfam" id="NF005589">
    <property type="entry name" value="PRK07314.1"/>
    <property type="match status" value="1"/>
</dbReference>
<gene>
    <name evidence="15" type="primary">fabF</name>
    <name evidence="15" type="ORF">NEISUBOT_03269</name>
</gene>
<evidence type="ECO:0000256" key="10">
    <source>
        <dbReference type="ARBA" id="ARBA00023315"/>
    </source>
</evidence>
<keyword evidence="5 11" id="KW-0444">Lipid biosynthesis</keyword>
<dbReference type="Gene3D" id="3.40.47.10">
    <property type="match status" value="1"/>
</dbReference>
<evidence type="ECO:0000256" key="5">
    <source>
        <dbReference type="ARBA" id="ARBA00022516"/>
    </source>
</evidence>
<reference evidence="15 16" key="1">
    <citation type="submission" date="2010-01" db="EMBL/GenBank/DDBJ databases">
        <authorList>
            <person name="Weinstock G."/>
            <person name="Sodergren E."/>
            <person name="Clifton S."/>
            <person name="Fulton L."/>
            <person name="Fulton B."/>
            <person name="Courtney L."/>
            <person name="Fronick C."/>
            <person name="Harrison M."/>
            <person name="Strong C."/>
            <person name="Farmer C."/>
            <person name="Delahaunty K."/>
            <person name="Markovic C."/>
            <person name="Hall O."/>
            <person name="Minx P."/>
            <person name="Tomlinson C."/>
            <person name="Mitreva M."/>
            <person name="Nelson J."/>
            <person name="Hou S."/>
            <person name="Wollam A."/>
            <person name="Pepin K.H."/>
            <person name="Johnson M."/>
            <person name="Bhonagiri V."/>
            <person name="Nash W.E."/>
            <person name="Warren W."/>
            <person name="Chinwalla A."/>
            <person name="Mardis E.R."/>
            <person name="Wilson R.K."/>
        </authorList>
    </citation>
    <scope>NUCLEOTIDE SEQUENCE [LARGE SCALE GENOMIC DNA]</scope>
    <source>
        <strain evidence="15 16">NJ9703</strain>
    </source>
</reference>
<dbReference type="NCBIfam" id="TIGR03150">
    <property type="entry name" value="fabF"/>
    <property type="match status" value="1"/>
</dbReference>
<dbReference type="GO" id="GO:0005829">
    <property type="term" value="C:cytosol"/>
    <property type="evidence" value="ECO:0007669"/>
    <property type="project" value="TreeGrafter"/>
</dbReference>
<dbReference type="PROSITE" id="PS00606">
    <property type="entry name" value="KS3_1"/>
    <property type="match status" value="1"/>
</dbReference>
<accession>A0A9W5IT16</accession>
<dbReference type="InterPro" id="IPR018201">
    <property type="entry name" value="Ketoacyl_synth_AS"/>
</dbReference>
<evidence type="ECO:0000313" key="15">
    <source>
        <dbReference type="EMBL" id="EFC53267.1"/>
    </source>
</evidence>
<dbReference type="EMBL" id="ACEO02000001">
    <property type="protein sequence ID" value="EFC53267.1"/>
    <property type="molecule type" value="Genomic_DNA"/>
</dbReference>
<dbReference type="InterPro" id="IPR020841">
    <property type="entry name" value="PKS_Beta-ketoAc_synthase_dom"/>
</dbReference>
<feature type="domain" description="Ketosynthase family 3 (KS3)" evidence="14">
    <location>
        <begin position="26"/>
        <end position="435"/>
    </location>
</feature>